<reference evidence="2" key="1">
    <citation type="submission" date="2025-08" db="UniProtKB">
        <authorList>
            <consortium name="Ensembl"/>
        </authorList>
    </citation>
    <scope>IDENTIFICATION</scope>
</reference>
<proteinExistence type="predicted"/>
<dbReference type="GeneTree" id="ENSGT00940000181721"/>
<dbReference type="Proteomes" id="UP000261340">
    <property type="component" value="Unplaced"/>
</dbReference>
<accession>A0A3Q0REF4</accession>
<dbReference type="SUPFAM" id="SSF56436">
    <property type="entry name" value="C-type lectin-like"/>
    <property type="match status" value="1"/>
</dbReference>
<organism evidence="2 3">
    <name type="scientific">Amphilophus citrinellus</name>
    <name type="common">Midas cichlid</name>
    <name type="synonym">Cichlasoma citrinellum</name>
    <dbReference type="NCBI Taxonomy" id="61819"/>
    <lineage>
        <taxon>Eukaryota</taxon>
        <taxon>Metazoa</taxon>
        <taxon>Chordata</taxon>
        <taxon>Craniata</taxon>
        <taxon>Vertebrata</taxon>
        <taxon>Euteleostomi</taxon>
        <taxon>Actinopterygii</taxon>
        <taxon>Neopterygii</taxon>
        <taxon>Teleostei</taxon>
        <taxon>Neoteleostei</taxon>
        <taxon>Acanthomorphata</taxon>
        <taxon>Ovalentaria</taxon>
        <taxon>Cichlomorphae</taxon>
        <taxon>Cichliformes</taxon>
        <taxon>Cichlidae</taxon>
        <taxon>New World cichlids</taxon>
        <taxon>Cichlasomatinae</taxon>
        <taxon>Heroini</taxon>
        <taxon>Amphilophus</taxon>
    </lineage>
</organism>
<dbReference type="InterPro" id="IPR016187">
    <property type="entry name" value="CTDL_fold"/>
</dbReference>
<evidence type="ECO:0000259" key="1">
    <source>
        <dbReference type="PROSITE" id="PS50041"/>
    </source>
</evidence>
<evidence type="ECO:0000313" key="2">
    <source>
        <dbReference type="Ensembl" id="ENSACIP00000010599.1"/>
    </source>
</evidence>
<evidence type="ECO:0000313" key="3">
    <source>
        <dbReference type="Proteomes" id="UP000261340"/>
    </source>
</evidence>
<protein>
    <recommendedName>
        <fullName evidence="1">C-type lectin domain-containing protein</fullName>
    </recommendedName>
</protein>
<dbReference type="PROSITE" id="PS50041">
    <property type="entry name" value="C_TYPE_LECTIN_2"/>
    <property type="match status" value="1"/>
</dbReference>
<keyword evidence="3" id="KW-1185">Reference proteome</keyword>
<dbReference type="Ensembl" id="ENSACIT00000010904.1">
    <property type="protein sequence ID" value="ENSACIP00000010599.1"/>
    <property type="gene ID" value="ENSACIG00000008309.1"/>
</dbReference>
<reference evidence="2" key="2">
    <citation type="submission" date="2025-09" db="UniProtKB">
        <authorList>
            <consortium name="Ensembl"/>
        </authorList>
    </citation>
    <scope>IDENTIFICATION</scope>
</reference>
<dbReference type="AlphaFoldDB" id="A0A3Q0REF4"/>
<feature type="domain" description="C-type lectin" evidence="1">
    <location>
        <begin position="59"/>
        <end position="129"/>
    </location>
</feature>
<sequence>MTWMGIYFWQYSLYQGSSTPGLESPCPAGFGCVPDPTHLNQMAELPPQYAVKFSRVLLMMSIFDSGQDLARLTELVTMNSISVVWIGLQTDTEAWRCEGLGMYKACVAILANGNWTDQGCGNTFPFFCYNRSK</sequence>
<name>A0A3Q0REF4_AMPCI</name>
<dbReference type="InterPro" id="IPR001304">
    <property type="entry name" value="C-type_lectin-like"/>
</dbReference>